<keyword evidence="2" id="KW-1185">Reference proteome</keyword>
<dbReference type="SUPFAM" id="SSF52047">
    <property type="entry name" value="RNI-like"/>
    <property type="match status" value="1"/>
</dbReference>
<accession>A0A9N9GY54</accession>
<organism evidence="1 2">
    <name type="scientific">Acaulospora morrowiae</name>
    <dbReference type="NCBI Taxonomy" id="94023"/>
    <lineage>
        <taxon>Eukaryota</taxon>
        <taxon>Fungi</taxon>
        <taxon>Fungi incertae sedis</taxon>
        <taxon>Mucoromycota</taxon>
        <taxon>Glomeromycotina</taxon>
        <taxon>Glomeromycetes</taxon>
        <taxon>Diversisporales</taxon>
        <taxon>Acaulosporaceae</taxon>
        <taxon>Acaulospora</taxon>
    </lineage>
</organism>
<gene>
    <name evidence="1" type="ORF">AMORRO_LOCUS9618</name>
</gene>
<dbReference type="Proteomes" id="UP000789342">
    <property type="component" value="Unassembled WGS sequence"/>
</dbReference>
<evidence type="ECO:0000313" key="1">
    <source>
        <dbReference type="EMBL" id="CAG8643284.1"/>
    </source>
</evidence>
<sequence>MFSYFEDDTDTLFRCLLVNRVWFEKAAAILWRSPFCQPRKPSRKLIETFISFLDGRSKTILADNGIFPIPSSSRKSPHTFVYSPFVRNLCYRRLYESACSFIFGDVENRKRKTWTEEKRCLLLVEELCKFLIRNCPCIDTLSYDTADVNFYGTDVYMKLPMMPTAKNLFARLRKLDCGGKYEKGELMHAISMHCKNLDTLELNFYEFDMFNSDSRLELKKMSGLICSQKSLHNLIIRGGKFKYLSDFMKPLETQKNSLSRVEFHRVYFRDSGPLEALASCLNLEILTFRDCENLKNETFLPLASVAFTKLRTFTLKNRHQQSFDSLAQMIKNTRGSLREIRFRRRNIKNMVISEVPDIPLNVIETISKACPNLHTFECHIEKQSMLYFQLILNSCALEKLYVSIESECKEFFRSRVPSLLPSSLHHLTISTMNRFTSDDLDRFLKLCSVPLTTFQLTTSPFVDDQCLKVIVKFARRRRTLKYVTLPRCSLVTGEAIRKAREVISFIEKVGEE</sequence>
<dbReference type="PANTHER" id="PTHR13318">
    <property type="entry name" value="PARTNER OF PAIRED, ISOFORM B-RELATED"/>
    <property type="match status" value="1"/>
</dbReference>
<name>A0A9N9GY54_9GLOM</name>
<comment type="caution">
    <text evidence="1">The sequence shown here is derived from an EMBL/GenBank/DDBJ whole genome shotgun (WGS) entry which is preliminary data.</text>
</comment>
<proteinExistence type="predicted"/>
<dbReference type="OrthoDB" id="2354951at2759"/>
<dbReference type="GO" id="GO:0019005">
    <property type="term" value="C:SCF ubiquitin ligase complex"/>
    <property type="evidence" value="ECO:0007669"/>
    <property type="project" value="TreeGrafter"/>
</dbReference>
<dbReference type="EMBL" id="CAJVPV010009608">
    <property type="protein sequence ID" value="CAG8643284.1"/>
    <property type="molecule type" value="Genomic_DNA"/>
</dbReference>
<dbReference type="AlphaFoldDB" id="A0A9N9GY54"/>
<reference evidence="1" key="1">
    <citation type="submission" date="2021-06" db="EMBL/GenBank/DDBJ databases">
        <authorList>
            <person name="Kallberg Y."/>
            <person name="Tangrot J."/>
            <person name="Rosling A."/>
        </authorList>
    </citation>
    <scope>NUCLEOTIDE SEQUENCE</scope>
    <source>
        <strain evidence="1">CL551</strain>
    </source>
</reference>
<dbReference type="InterPro" id="IPR032675">
    <property type="entry name" value="LRR_dom_sf"/>
</dbReference>
<dbReference type="Gene3D" id="3.80.10.10">
    <property type="entry name" value="Ribonuclease Inhibitor"/>
    <property type="match status" value="1"/>
</dbReference>
<protein>
    <submittedName>
        <fullName evidence="1">17196_t:CDS:1</fullName>
    </submittedName>
</protein>
<dbReference type="GO" id="GO:0031146">
    <property type="term" value="P:SCF-dependent proteasomal ubiquitin-dependent protein catabolic process"/>
    <property type="evidence" value="ECO:0007669"/>
    <property type="project" value="TreeGrafter"/>
</dbReference>
<evidence type="ECO:0000313" key="2">
    <source>
        <dbReference type="Proteomes" id="UP000789342"/>
    </source>
</evidence>